<dbReference type="AlphaFoldDB" id="A0AAD5MZ37"/>
<dbReference type="Proteomes" id="UP001196413">
    <property type="component" value="Unassembled WGS sequence"/>
</dbReference>
<sequence>MSAYYAVVKTMFTSGIDPIAVRYTAHYERPREERMETVLNLTLSKAGPFKNSSILCSL</sequence>
<name>A0AAD5MZ37_PARTN</name>
<accession>A0AAD5MZ37</accession>
<organism evidence="1 2">
    <name type="scientific">Parelaphostrongylus tenuis</name>
    <name type="common">Meningeal worm</name>
    <dbReference type="NCBI Taxonomy" id="148309"/>
    <lineage>
        <taxon>Eukaryota</taxon>
        <taxon>Metazoa</taxon>
        <taxon>Ecdysozoa</taxon>
        <taxon>Nematoda</taxon>
        <taxon>Chromadorea</taxon>
        <taxon>Rhabditida</taxon>
        <taxon>Rhabditina</taxon>
        <taxon>Rhabditomorpha</taxon>
        <taxon>Strongyloidea</taxon>
        <taxon>Metastrongylidae</taxon>
        <taxon>Parelaphostrongylus</taxon>
    </lineage>
</organism>
<evidence type="ECO:0000313" key="2">
    <source>
        <dbReference type="Proteomes" id="UP001196413"/>
    </source>
</evidence>
<comment type="caution">
    <text evidence="1">The sequence shown here is derived from an EMBL/GenBank/DDBJ whole genome shotgun (WGS) entry which is preliminary data.</text>
</comment>
<keyword evidence="2" id="KW-1185">Reference proteome</keyword>
<gene>
    <name evidence="1" type="ORF">KIN20_026046</name>
</gene>
<proteinExistence type="predicted"/>
<protein>
    <submittedName>
        <fullName evidence="1">Uncharacterized protein</fullName>
    </submittedName>
</protein>
<reference evidence="1" key="1">
    <citation type="submission" date="2021-06" db="EMBL/GenBank/DDBJ databases">
        <title>Parelaphostrongylus tenuis whole genome reference sequence.</title>
        <authorList>
            <person name="Garwood T.J."/>
            <person name="Larsen P.A."/>
            <person name="Fountain-Jones N.M."/>
            <person name="Garbe J.R."/>
            <person name="Macchietto M.G."/>
            <person name="Kania S.A."/>
            <person name="Gerhold R.W."/>
            <person name="Richards J.E."/>
            <person name="Wolf T.M."/>
        </authorList>
    </citation>
    <scope>NUCLEOTIDE SEQUENCE</scope>
    <source>
        <strain evidence="1">MNPRO001-30</strain>
        <tissue evidence="1">Meninges</tissue>
    </source>
</reference>
<evidence type="ECO:0000313" key="1">
    <source>
        <dbReference type="EMBL" id="KAJ1365648.1"/>
    </source>
</evidence>
<dbReference type="EMBL" id="JAHQIW010005322">
    <property type="protein sequence ID" value="KAJ1365648.1"/>
    <property type="molecule type" value="Genomic_DNA"/>
</dbReference>